<dbReference type="CDD" id="cd02440">
    <property type="entry name" value="AdoMet_MTases"/>
    <property type="match status" value="1"/>
</dbReference>
<dbReference type="Gene3D" id="3.40.50.150">
    <property type="entry name" value="Vaccinia Virus protein VP39"/>
    <property type="match status" value="1"/>
</dbReference>
<comment type="caution">
    <text evidence="2">The sequence shown here is derived from an EMBL/GenBank/DDBJ whole genome shotgun (WGS) entry which is preliminary data.</text>
</comment>
<proteinExistence type="predicted"/>
<evidence type="ECO:0000313" key="3">
    <source>
        <dbReference type="Proteomes" id="UP000789595"/>
    </source>
</evidence>
<sequence length="347" mass="36903">MRRPSLVLLLSTGSALRPATPAAKISALGNAADKKNTPKDVYVAQTPSGRRDTQRLNAAALEEELKTNTPYWYDDRIHSFGNVGFGGVFASVCAPLATWAIDQAAYEGRDVRSEACAAAAASIKDRRSRAATACAAAFDVKNVVDLGCGSGASTRCLRAAFPGATVTAVDTSVHFLNVARALTNTLQRRVDFRLVNGEETGLEASSQDVAALCFVLHEAPAAGRKALLKEARRILRPGGTLMVLDIAQTYEPSDAMAAGEPYVYGYMKNIRRDIDAAGFARVEESYLVADRATLWLCAKDARVPPKNNILSLGSFTPAVPADAKNNVLSLGEFSPPSVEAAETVARP</sequence>
<dbReference type="InterPro" id="IPR050508">
    <property type="entry name" value="Methyltransf_Superfamily"/>
</dbReference>
<evidence type="ECO:0000259" key="1">
    <source>
        <dbReference type="Pfam" id="PF08241"/>
    </source>
</evidence>
<organism evidence="2 3">
    <name type="scientific">Pelagomonas calceolata</name>
    <dbReference type="NCBI Taxonomy" id="35677"/>
    <lineage>
        <taxon>Eukaryota</taxon>
        <taxon>Sar</taxon>
        <taxon>Stramenopiles</taxon>
        <taxon>Ochrophyta</taxon>
        <taxon>Pelagophyceae</taxon>
        <taxon>Pelagomonadales</taxon>
        <taxon>Pelagomonadaceae</taxon>
        <taxon>Pelagomonas</taxon>
    </lineage>
</organism>
<reference evidence="2" key="1">
    <citation type="submission" date="2021-11" db="EMBL/GenBank/DDBJ databases">
        <authorList>
            <consortium name="Genoscope - CEA"/>
            <person name="William W."/>
        </authorList>
    </citation>
    <scope>NUCLEOTIDE SEQUENCE</scope>
</reference>
<name>A0A8J2X193_9STRA</name>
<accession>A0A8J2X193</accession>
<dbReference type="InterPro" id="IPR029063">
    <property type="entry name" value="SAM-dependent_MTases_sf"/>
</dbReference>
<dbReference type="GO" id="GO:0008757">
    <property type="term" value="F:S-adenosylmethionine-dependent methyltransferase activity"/>
    <property type="evidence" value="ECO:0007669"/>
    <property type="project" value="InterPro"/>
</dbReference>
<dbReference type="InterPro" id="IPR013216">
    <property type="entry name" value="Methyltransf_11"/>
</dbReference>
<dbReference type="Pfam" id="PF08241">
    <property type="entry name" value="Methyltransf_11"/>
    <property type="match status" value="1"/>
</dbReference>
<dbReference type="AlphaFoldDB" id="A0A8J2X193"/>
<keyword evidence="3" id="KW-1185">Reference proteome</keyword>
<dbReference type="EMBL" id="CAKKNE010000004">
    <property type="protein sequence ID" value="CAH0374530.1"/>
    <property type="molecule type" value="Genomic_DNA"/>
</dbReference>
<dbReference type="Proteomes" id="UP000789595">
    <property type="component" value="Unassembled WGS sequence"/>
</dbReference>
<evidence type="ECO:0000313" key="2">
    <source>
        <dbReference type="EMBL" id="CAH0374530.1"/>
    </source>
</evidence>
<dbReference type="OrthoDB" id="2013972at2759"/>
<gene>
    <name evidence="2" type="ORF">PECAL_4P18180</name>
</gene>
<dbReference type="PANTHER" id="PTHR42912">
    <property type="entry name" value="METHYLTRANSFERASE"/>
    <property type="match status" value="1"/>
</dbReference>
<protein>
    <recommendedName>
        <fullName evidence="1">Methyltransferase type 11 domain-containing protein</fullName>
    </recommendedName>
</protein>
<dbReference type="SUPFAM" id="SSF53335">
    <property type="entry name" value="S-adenosyl-L-methionine-dependent methyltransferases"/>
    <property type="match status" value="1"/>
</dbReference>
<feature type="domain" description="Methyltransferase type 11" evidence="1">
    <location>
        <begin position="144"/>
        <end position="242"/>
    </location>
</feature>